<dbReference type="RefSeq" id="WP_008498531.1">
    <property type="nucleotide sequence ID" value="NZ_CP016537.2"/>
</dbReference>
<sequence length="221" mass="25408">MSSTNKNSVKPDENEVATPKTLLELSIFVNLETIINSWPSKALETEHVYSQSAKERLSHVCKSIHYDVHGLSILIDMLHQHGTQRNSVATTHDVHFISAVVRQYMNNIKRLYDFLAQATSLILLPQLPWYISVDSCRTLLGKIENTSERTKLSDNLTKLLQLNQPRFDAFQHSYHFVCHHKKDLQLQVRPGGYDMKKSIQKGEALHYLPLLPFLRDMTSVQ</sequence>
<dbReference type="EMBL" id="CP016537">
    <property type="protein sequence ID" value="ANU13316.1"/>
    <property type="molecule type" value="Genomic_DNA"/>
</dbReference>
<reference evidence="2" key="1">
    <citation type="submission" date="2016-07" db="EMBL/GenBank/DDBJ databases">
        <authorList>
            <person name="See-Too W.S."/>
        </authorList>
    </citation>
    <scope>NUCLEOTIDE SEQUENCE [LARGE SCALE GENOMIC DNA]</scope>
    <source>
        <strain evidence="2">DSM 24743</strain>
    </source>
</reference>
<accession>A0A1C7DP98</accession>
<organism evidence="1 2">
    <name type="scientific">Planococcus halocryophilus</name>
    <dbReference type="NCBI Taxonomy" id="1215089"/>
    <lineage>
        <taxon>Bacteria</taxon>
        <taxon>Bacillati</taxon>
        <taxon>Bacillota</taxon>
        <taxon>Bacilli</taxon>
        <taxon>Bacillales</taxon>
        <taxon>Caryophanaceae</taxon>
        <taxon>Planococcus</taxon>
    </lineage>
</organism>
<evidence type="ECO:0000313" key="2">
    <source>
        <dbReference type="Proteomes" id="UP000092687"/>
    </source>
</evidence>
<keyword evidence="2" id="KW-1185">Reference proteome</keyword>
<proteinExistence type="predicted"/>
<name>A0A1C7DP98_9BACL</name>
<protein>
    <submittedName>
        <fullName evidence="1">Uncharacterized protein</fullName>
    </submittedName>
</protein>
<dbReference type="Proteomes" id="UP000092687">
    <property type="component" value="Chromosome"/>
</dbReference>
<evidence type="ECO:0000313" key="1">
    <source>
        <dbReference type="EMBL" id="ANU13316.1"/>
    </source>
</evidence>
<gene>
    <name evidence="1" type="ORF">BBI08_05460</name>
</gene>
<dbReference type="AlphaFoldDB" id="A0A1C7DP98"/>
<reference evidence="2" key="2">
    <citation type="submission" date="2016-10" db="EMBL/GenBank/DDBJ databases">
        <authorList>
            <person name="See-Too W.S."/>
        </authorList>
    </citation>
    <scope>NUCLEOTIDE SEQUENCE [LARGE SCALE GENOMIC DNA]</scope>
    <source>
        <strain evidence="2">DSM 24743</strain>
    </source>
</reference>
<dbReference type="KEGG" id="phc:BBI08_05460"/>